<comment type="caution">
    <text evidence="1">The sequence shown here is derived from an EMBL/GenBank/DDBJ whole genome shotgun (WGS) entry which is preliminary data.</text>
</comment>
<gene>
    <name evidence="1" type="ORF">GRQ65_18850</name>
</gene>
<keyword evidence="2" id="KW-1185">Reference proteome</keyword>
<proteinExistence type="predicted"/>
<dbReference type="GO" id="GO:0004674">
    <property type="term" value="F:protein serine/threonine kinase activity"/>
    <property type="evidence" value="ECO:0007669"/>
    <property type="project" value="UniProtKB-KW"/>
</dbReference>
<keyword evidence="1" id="KW-0808">Transferase</keyword>
<sequence length="242" mass="26708">MSVILQLPAVGDAGTPRSWELAPGQRVLVGREAGVEVRIDDPHVPRWAAEIRAVSDFWTLTNLGGELPLVVENPEGGGEFVKVAPGRSGAPVPFEFARIRFPTARSTTDLLVFAPEHQHEASVERLRGESTRVPFRLDRSAKYFLVLLALCEPRLIDPASLVVPTDRDVLDRLRGVPGCDGLSPSAIGFHVDYLADHKLRVKEREAVGAESRADHRRQAIVSLALRYDLVRLDDMRRLDATA</sequence>
<organism evidence="1 2">
    <name type="scientific">Nocardioides flavescens</name>
    <dbReference type="NCBI Taxonomy" id="2691959"/>
    <lineage>
        <taxon>Bacteria</taxon>
        <taxon>Bacillati</taxon>
        <taxon>Actinomycetota</taxon>
        <taxon>Actinomycetes</taxon>
        <taxon>Propionibacteriales</taxon>
        <taxon>Nocardioidaceae</taxon>
        <taxon>Nocardioides</taxon>
    </lineage>
</organism>
<reference evidence="1 2" key="1">
    <citation type="submission" date="2019-12" db="EMBL/GenBank/DDBJ databases">
        <authorList>
            <person name="Kun Z."/>
        </authorList>
    </citation>
    <scope>NUCLEOTIDE SEQUENCE [LARGE SCALE GENOMIC DNA]</scope>
    <source>
        <strain evidence="1 2">YIM 123512</strain>
    </source>
</reference>
<dbReference type="EMBL" id="WUEK01000013">
    <property type="protein sequence ID" value="MXG91608.1"/>
    <property type="molecule type" value="Genomic_DNA"/>
</dbReference>
<dbReference type="RefSeq" id="WP_160879534.1">
    <property type="nucleotide sequence ID" value="NZ_WUEK01000013.1"/>
</dbReference>
<accession>A0A6L7F094</accession>
<evidence type="ECO:0000313" key="1">
    <source>
        <dbReference type="EMBL" id="MXG91608.1"/>
    </source>
</evidence>
<keyword evidence="1" id="KW-0723">Serine/threonine-protein kinase</keyword>
<keyword evidence="1" id="KW-0418">Kinase</keyword>
<protein>
    <submittedName>
        <fullName evidence="1">Serine/threonine protein kinase</fullName>
    </submittedName>
</protein>
<name>A0A6L7F094_9ACTN</name>
<dbReference type="InterPro" id="IPR008984">
    <property type="entry name" value="SMAD_FHA_dom_sf"/>
</dbReference>
<dbReference type="Proteomes" id="UP000473325">
    <property type="component" value="Unassembled WGS sequence"/>
</dbReference>
<dbReference type="SUPFAM" id="SSF49879">
    <property type="entry name" value="SMAD/FHA domain"/>
    <property type="match status" value="1"/>
</dbReference>
<dbReference type="AlphaFoldDB" id="A0A6L7F094"/>
<evidence type="ECO:0000313" key="2">
    <source>
        <dbReference type="Proteomes" id="UP000473325"/>
    </source>
</evidence>